<evidence type="ECO:0000256" key="11">
    <source>
        <dbReference type="ARBA" id="ARBA00023136"/>
    </source>
</evidence>
<dbReference type="EC" id="2.4.1.122" evidence="4"/>
<dbReference type="PANTHER" id="PTHR23033:SF14">
    <property type="entry name" value="GLYCOPROTEIN-N-ACETYLGALACTOSAMINE 3-BETA-GALACTOSYLTRANSFERASE 1-RELATED"/>
    <property type="match status" value="1"/>
</dbReference>
<dbReference type="GO" id="GO:0016020">
    <property type="term" value="C:membrane"/>
    <property type="evidence" value="ECO:0007669"/>
    <property type="project" value="UniProtKB-SubCell"/>
</dbReference>
<keyword evidence="8" id="KW-0547">Nucleotide-binding</keyword>
<dbReference type="AlphaFoldDB" id="A0AAD4MKZ3"/>
<accession>A0AAD4MKZ3</accession>
<keyword evidence="9" id="KW-0735">Signal-anchor</keyword>
<gene>
    <name evidence="13" type="ORF">DdX_17673</name>
</gene>
<comment type="caution">
    <text evidence="13">The sequence shown here is derived from an EMBL/GenBank/DDBJ whole genome shotgun (WGS) entry which is preliminary data.</text>
</comment>
<dbReference type="InterPro" id="IPR003378">
    <property type="entry name" value="Fringe-like_glycosylTrfase"/>
</dbReference>
<comment type="subcellular location">
    <subcellularLocation>
        <location evidence="1">Membrane</location>
        <topology evidence="1">Single-pass type II membrane protein</topology>
    </subcellularLocation>
</comment>
<evidence type="ECO:0000256" key="9">
    <source>
        <dbReference type="ARBA" id="ARBA00022968"/>
    </source>
</evidence>
<evidence type="ECO:0000256" key="4">
    <source>
        <dbReference type="ARBA" id="ARBA00012557"/>
    </source>
</evidence>
<dbReference type="GO" id="GO:0016263">
    <property type="term" value="F:glycoprotein-N-acetylgalactosamine 3-beta-galactosyltransferase activity"/>
    <property type="evidence" value="ECO:0007669"/>
    <property type="project" value="UniProtKB-EC"/>
</dbReference>
<evidence type="ECO:0000256" key="3">
    <source>
        <dbReference type="ARBA" id="ARBA00006462"/>
    </source>
</evidence>
<evidence type="ECO:0000256" key="1">
    <source>
        <dbReference type="ARBA" id="ARBA00004606"/>
    </source>
</evidence>
<dbReference type="Pfam" id="PF02434">
    <property type="entry name" value="Fringe"/>
    <property type="match status" value="1"/>
</dbReference>
<evidence type="ECO:0000313" key="14">
    <source>
        <dbReference type="Proteomes" id="UP001201812"/>
    </source>
</evidence>
<evidence type="ECO:0000256" key="2">
    <source>
        <dbReference type="ARBA" id="ARBA00004922"/>
    </source>
</evidence>
<dbReference type="EMBL" id="JAKKPZ010000202">
    <property type="protein sequence ID" value="KAI1698836.1"/>
    <property type="molecule type" value="Genomic_DNA"/>
</dbReference>
<feature type="domain" description="Fringe-like glycosyltransferase" evidence="12">
    <location>
        <begin position="23"/>
        <end position="144"/>
    </location>
</feature>
<comment type="similarity">
    <text evidence="3">Belongs to the glycosyltransferase 31 family. Beta3-Gal-T subfamily.</text>
</comment>
<evidence type="ECO:0000313" key="13">
    <source>
        <dbReference type="EMBL" id="KAI1698836.1"/>
    </source>
</evidence>
<evidence type="ECO:0000259" key="12">
    <source>
        <dbReference type="Pfam" id="PF02434"/>
    </source>
</evidence>
<dbReference type="InterPro" id="IPR026050">
    <property type="entry name" value="C1GALT1/C1GALT1_chp1"/>
</dbReference>
<keyword evidence="7" id="KW-0812">Transmembrane</keyword>
<keyword evidence="11" id="KW-0472">Membrane</keyword>
<evidence type="ECO:0000256" key="6">
    <source>
        <dbReference type="ARBA" id="ARBA00022679"/>
    </source>
</evidence>
<keyword evidence="10" id="KW-1133">Transmembrane helix</keyword>
<evidence type="ECO:0000256" key="8">
    <source>
        <dbReference type="ARBA" id="ARBA00022741"/>
    </source>
</evidence>
<dbReference type="Proteomes" id="UP001201812">
    <property type="component" value="Unassembled WGS sequence"/>
</dbReference>
<sequence>MSTIEDRTLPAVNLNISGYNMLWRKTKAVLRYLYDNYNLDDYDWWFKADDDTYAVMENLRLMLLPHSPDDLVHFGCKFKKVISTGYMSGGGGYVLSRAAFKKVVEEGLPDPEKCYVDHADVDNKEVVSEDMELGRCLSKLGVKAGDSRDSKGRHRFFAVFVDRHLVPVRLADPDGYWIQDYSYYPVEQGPECCSDYAVTFHYTKPNMMYLLEYLIYHHRAYGIHINVTERKDYLKKAYLVARENLPPQAK</sequence>
<name>A0AAD4MKZ3_9BILA</name>
<proteinExistence type="inferred from homology"/>
<keyword evidence="6" id="KW-0808">Transferase</keyword>
<evidence type="ECO:0000256" key="10">
    <source>
        <dbReference type="ARBA" id="ARBA00022989"/>
    </source>
</evidence>
<evidence type="ECO:0000256" key="7">
    <source>
        <dbReference type="ARBA" id="ARBA00022692"/>
    </source>
</evidence>
<dbReference type="PANTHER" id="PTHR23033">
    <property type="entry name" value="BETA1,3-GALACTOSYLTRANSFERASE"/>
    <property type="match status" value="1"/>
</dbReference>
<protein>
    <recommendedName>
        <fullName evidence="4">N-acetylgalactosaminide beta-1,3-galactosyltransferase</fullName>
        <ecNumber evidence="4">2.4.1.122</ecNumber>
    </recommendedName>
</protein>
<keyword evidence="14" id="KW-1185">Reference proteome</keyword>
<comment type="pathway">
    <text evidence="2">Protein modification; protein glycosylation.</text>
</comment>
<reference evidence="13" key="1">
    <citation type="submission" date="2022-01" db="EMBL/GenBank/DDBJ databases">
        <title>Genome Sequence Resource for Two Populations of Ditylenchus destructor, the Migratory Endoparasitic Phytonematode.</title>
        <authorList>
            <person name="Zhang H."/>
            <person name="Lin R."/>
            <person name="Xie B."/>
        </authorList>
    </citation>
    <scope>NUCLEOTIDE SEQUENCE</scope>
    <source>
        <strain evidence="13">BazhouSP</strain>
    </source>
</reference>
<evidence type="ECO:0000256" key="5">
    <source>
        <dbReference type="ARBA" id="ARBA00022676"/>
    </source>
</evidence>
<keyword evidence="5" id="KW-0328">Glycosyltransferase</keyword>
<dbReference type="GO" id="GO:0000166">
    <property type="term" value="F:nucleotide binding"/>
    <property type="evidence" value="ECO:0007669"/>
    <property type="project" value="UniProtKB-KW"/>
</dbReference>
<dbReference type="Gene3D" id="3.90.550.50">
    <property type="match status" value="1"/>
</dbReference>
<organism evidence="13 14">
    <name type="scientific">Ditylenchus destructor</name>
    <dbReference type="NCBI Taxonomy" id="166010"/>
    <lineage>
        <taxon>Eukaryota</taxon>
        <taxon>Metazoa</taxon>
        <taxon>Ecdysozoa</taxon>
        <taxon>Nematoda</taxon>
        <taxon>Chromadorea</taxon>
        <taxon>Rhabditida</taxon>
        <taxon>Tylenchina</taxon>
        <taxon>Tylenchomorpha</taxon>
        <taxon>Sphaerularioidea</taxon>
        <taxon>Anguinidae</taxon>
        <taxon>Anguininae</taxon>
        <taxon>Ditylenchus</taxon>
    </lineage>
</organism>